<dbReference type="InterPro" id="IPR036237">
    <property type="entry name" value="Xyl_isomerase-like_sf"/>
</dbReference>
<dbReference type="InterPro" id="IPR050312">
    <property type="entry name" value="IolE/XylAMocC-like"/>
</dbReference>
<accession>A0ABT7A7Q3</accession>
<organism evidence="2 3">
    <name type="scientific">Streptomyces iconiensis</name>
    <dbReference type="NCBI Taxonomy" id="1384038"/>
    <lineage>
        <taxon>Bacteria</taxon>
        <taxon>Bacillati</taxon>
        <taxon>Actinomycetota</taxon>
        <taxon>Actinomycetes</taxon>
        <taxon>Kitasatosporales</taxon>
        <taxon>Streptomycetaceae</taxon>
        <taxon>Streptomyces</taxon>
    </lineage>
</organism>
<dbReference type="Gene3D" id="3.20.20.150">
    <property type="entry name" value="Divalent-metal-dependent TIM barrel enzymes"/>
    <property type="match status" value="1"/>
</dbReference>
<evidence type="ECO:0000313" key="2">
    <source>
        <dbReference type="EMBL" id="MDJ1137374.1"/>
    </source>
</evidence>
<evidence type="ECO:0000259" key="1">
    <source>
        <dbReference type="Pfam" id="PF01261"/>
    </source>
</evidence>
<protein>
    <submittedName>
        <fullName evidence="2">Sugar phosphate isomerase/epimerase</fullName>
    </submittedName>
</protein>
<dbReference type="Pfam" id="PF01261">
    <property type="entry name" value="AP_endonuc_2"/>
    <property type="match status" value="1"/>
</dbReference>
<evidence type="ECO:0000313" key="3">
    <source>
        <dbReference type="Proteomes" id="UP001214441"/>
    </source>
</evidence>
<sequence length="310" mass="34045">MIRLGNAPVSYGVYGEAAGGEGTSPSQLLASMAEAGYQGSELGPPGFFGTPHETADAFELHGLAAVGAYAPVHFAEDEATIEHDLSRIAVTCGELAAVAERTGTPGLVVLADEGDETLLHNPARDPDDPRERALALDDAGWDRLAHYARTALRMAEDHGLRTSWHPHISTYVESAWEVDRLLESTDVGLTLDIAHLQLAGSDPVECWRRWSARINHIHVKDASMEVLRTAKAERRTDFDTWWANVCVPFGKGDVDIDAFLDAVIADGYDGWLVVEQDREPTPAERYPAVAQEQAHNHQWLAEVVRRRLLR</sequence>
<dbReference type="EMBL" id="JANCPR020000056">
    <property type="protein sequence ID" value="MDJ1137374.1"/>
    <property type="molecule type" value="Genomic_DNA"/>
</dbReference>
<dbReference type="Proteomes" id="UP001214441">
    <property type="component" value="Unassembled WGS sequence"/>
</dbReference>
<reference evidence="2 3" key="1">
    <citation type="submission" date="2023-05" db="EMBL/GenBank/DDBJ databases">
        <title>Streptantibioticus silvisoli sp. nov., acidotolerant actinomycetes 1 from pine litter.</title>
        <authorList>
            <person name="Swiecimska M."/>
            <person name="Golinska P."/>
            <person name="Sangal V."/>
            <person name="Wachnowicz B."/>
            <person name="Goodfellow M."/>
        </authorList>
    </citation>
    <scope>NUCLEOTIDE SEQUENCE [LARGE SCALE GENOMIC DNA]</scope>
    <source>
        <strain evidence="2 3">DSM 42109</strain>
    </source>
</reference>
<dbReference type="PANTHER" id="PTHR12110">
    <property type="entry name" value="HYDROXYPYRUVATE ISOMERASE"/>
    <property type="match status" value="1"/>
</dbReference>
<dbReference type="SUPFAM" id="SSF51658">
    <property type="entry name" value="Xylose isomerase-like"/>
    <property type="match status" value="1"/>
</dbReference>
<proteinExistence type="predicted"/>
<keyword evidence="2" id="KW-0413">Isomerase</keyword>
<keyword evidence="3" id="KW-1185">Reference proteome</keyword>
<dbReference type="RefSeq" id="WP_274046666.1">
    <property type="nucleotide sequence ID" value="NZ_JANCPR020000056.1"/>
</dbReference>
<comment type="caution">
    <text evidence="2">The sequence shown here is derived from an EMBL/GenBank/DDBJ whole genome shotgun (WGS) entry which is preliminary data.</text>
</comment>
<dbReference type="GO" id="GO:0016853">
    <property type="term" value="F:isomerase activity"/>
    <property type="evidence" value="ECO:0007669"/>
    <property type="project" value="UniProtKB-KW"/>
</dbReference>
<gene>
    <name evidence="2" type="ORF">NMN56_036580</name>
</gene>
<name>A0ABT7A7Q3_9ACTN</name>
<dbReference type="PANTHER" id="PTHR12110:SF41">
    <property type="entry name" value="INOSOSE DEHYDRATASE"/>
    <property type="match status" value="1"/>
</dbReference>
<feature type="domain" description="Xylose isomerase-like TIM barrel" evidence="1">
    <location>
        <begin position="32"/>
        <end position="285"/>
    </location>
</feature>
<dbReference type="InterPro" id="IPR013022">
    <property type="entry name" value="Xyl_isomerase-like_TIM-brl"/>
</dbReference>